<name>A0A2N8HBX6_9BACT</name>
<dbReference type="RefSeq" id="WP_102715827.1">
    <property type="nucleotide sequence ID" value="NZ_PJKA01000013.1"/>
</dbReference>
<dbReference type="Proteomes" id="UP000236000">
    <property type="component" value="Unassembled WGS sequence"/>
</dbReference>
<evidence type="ECO:0008006" key="3">
    <source>
        <dbReference type="Google" id="ProtNLM"/>
    </source>
</evidence>
<dbReference type="InterPro" id="IPR021352">
    <property type="entry name" value="DUF2971"/>
</dbReference>
<dbReference type="OrthoDB" id="332581at2"/>
<gene>
    <name evidence="1" type="ORF">CXU22_12145</name>
</gene>
<sequence length="274" mass="31807">MCEDTLNELDDFIPCDREYIDAENFFKDIKGLKNLYLYVTEKQLFSILEDKALKLSRTEYTNDTTENIYSGEYSVSPIVREYGYICLSSTITSPMMWGQYAERGKGACLVFSAEFLIKRNDIHVGYYFNRKHGILDRFKKGVNMRKVSYISDRIENNKGDRYALMSTKYFGWEHEQEYRIIIPLSSAQPKEIKNKKGSFSYIYLDNNIMPALSRIVLGVNNSLDEYDMERKVNRSLMGPAPLKFPVRVVRASLEPSTFCISPNLDKIHQHAPTL</sequence>
<dbReference type="Pfam" id="PF11185">
    <property type="entry name" value="DUF2971"/>
    <property type="match status" value="1"/>
</dbReference>
<organism evidence="1 2">
    <name type="scientific">Akkermansia muciniphila</name>
    <dbReference type="NCBI Taxonomy" id="239935"/>
    <lineage>
        <taxon>Bacteria</taxon>
        <taxon>Pseudomonadati</taxon>
        <taxon>Verrucomicrobiota</taxon>
        <taxon>Verrucomicrobiia</taxon>
        <taxon>Verrucomicrobiales</taxon>
        <taxon>Akkermansiaceae</taxon>
        <taxon>Akkermansia</taxon>
    </lineage>
</organism>
<evidence type="ECO:0000313" key="1">
    <source>
        <dbReference type="EMBL" id="PNC17355.1"/>
    </source>
</evidence>
<comment type="caution">
    <text evidence="1">The sequence shown here is derived from an EMBL/GenBank/DDBJ whole genome shotgun (WGS) entry which is preliminary data.</text>
</comment>
<dbReference type="AlphaFoldDB" id="A0A2N8HBX6"/>
<reference evidence="1 2" key="1">
    <citation type="journal article" date="2017" name="BMC Genomics">
        <title>Genome sequencing of 39 Akkermansia muciniphila isolates reveals its population structure, genomic and functional diverisity, and global distribution in mammalian gut microbiotas.</title>
        <authorList>
            <person name="Guo X."/>
            <person name="Li S."/>
            <person name="Zhang J."/>
            <person name="Wu F."/>
            <person name="Li X."/>
            <person name="Wu D."/>
            <person name="Zhang M."/>
            <person name="Ou Z."/>
            <person name="Jie Z."/>
            <person name="Yan Q."/>
            <person name="Li P."/>
            <person name="Yi J."/>
            <person name="Peng Y."/>
        </authorList>
    </citation>
    <scope>NUCLEOTIDE SEQUENCE [LARGE SCALE GENOMIC DNA]</scope>
    <source>
        <strain evidence="1 2">GP24</strain>
    </source>
</reference>
<proteinExistence type="predicted"/>
<protein>
    <recommendedName>
        <fullName evidence="3">DUF2971 domain-containing protein</fullName>
    </recommendedName>
</protein>
<accession>A0A2N8HBX6</accession>
<evidence type="ECO:0000313" key="2">
    <source>
        <dbReference type="Proteomes" id="UP000236000"/>
    </source>
</evidence>
<dbReference type="EMBL" id="PJKA01000013">
    <property type="protein sequence ID" value="PNC17355.1"/>
    <property type="molecule type" value="Genomic_DNA"/>
</dbReference>